<dbReference type="GO" id="GO:0032259">
    <property type="term" value="P:methylation"/>
    <property type="evidence" value="ECO:0007669"/>
    <property type="project" value="UniProtKB-KW"/>
</dbReference>
<dbReference type="EMBL" id="PJQM01002012">
    <property type="protein sequence ID" value="RCH98891.1"/>
    <property type="molecule type" value="Genomic_DNA"/>
</dbReference>
<keyword evidence="2 5" id="KW-0349">Heme</keyword>
<dbReference type="OrthoDB" id="1055148at2759"/>
<proteinExistence type="inferred from homology"/>
<reference evidence="7 8" key="1">
    <citation type="journal article" date="2018" name="G3 (Bethesda)">
        <title>Phylogenetic and Phylogenomic Definition of Rhizopus Species.</title>
        <authorList>
            <person name="Gryganskyi A.P."/>
            <person name="Golan J."/>
            <person name="Dolatabadi S."/>
            <person name="Mondo S."/>
            <person name="Robb S."/>
            <person name="Idnurm A."/>
            <person name="Muszewska A."/>
            <person name="Steczkiewicz K."/>
            <person name="Masonjones S."/>
            <person name="Liao H.L."/>
            <person name="Gajdeczka M.T."/>
            <person name="Anike F."/>
            <person name="Vuek A."/>
            <person name="Anishchenko I.M."/>
            <person name="Voigt K."/>
            <person name="de Hoog G.S."/>
            <person name="Smith M.E."/>
            <person name="Heitman J."/>
            <person name="Vilgalys R."/>
            <person name="Stajich J.E."/>
        </authorList>
    </citation>
    <scope>NUCLEOTIDE SEQUENCE [LARGE SCALE GENOMIC DNA]</scope>
    <source>
        <strain evidence="7 8">LSU 92-RS-03</strain>
    </source>
</reference>
<dbReference type="InterPro" id="IPR017972">
    <property type="entry name" value="Cyt_P450_CS"/>
</dbReference>
<name>A0A367KAM4_RHIST</name>
<dbReference type="PRINTS" id="PR00463">
    <property type="entry name" value="EP450I"/>
</dbReference>
<keyword evidence="8" id="KW-1185">Reference proteome</keyword>
<dbReference type="AlphaFoldDB" id="A0A367KAM4"/>
<dbReference type="STRING" id="4846.A0A367KAM4"/>
<evidence type="ECO:0000313" key="7">
    <source>
        <dbReference type="EMBL" id="RCH98891.1"/>
    </source>
</evidence>
<sequence length="67" mass="7756">NPFLPFGAGRHRCIGEQFGYLQIKTIVATLLRLFDFELEGKEVPKPDYTSMVVVPEKPANLKYTWRE</sequence>
<keyword evidence="7" id="KW-0808">Transferase</keyword>
<evidence type="ECO:0000313" key="8">
    <source>
        <dbReference type="Proteomes" id="UP000253551"/>
    </source>
</evidence>
<protein>
    <submittedName>
        <fullName evidence="7">Lanosterol 14-alpha-demethylase</fullName>
    </submittedName>
</protein>
<dbReference type="Gene3D" id="1.10.630.10">
    <property type="entry name" value="Cytochrome P450"/>
    <property type="match status" value="1"/>
</dbReference>
<feature type="non-terminal residue" evidence="7">
    <location>
        <position position="1"/>
    </location>
</feature>
<dbReference type="PROSITE" id="PS00086">
    <property type="entry name" value="CYTOCHROME_P450"/>
    <property type="match status" value="1"/>
</dbReference>
<dbReference type="InterPro" id="IPR002401">
    <property type="entry name" value="Cyt_P450_E_grp-I"/>
</dbReference>
<keyword evidence="3 5" id="KW-0479">Metal-binding</keyword>
<accession>A0A367KAM4</accession>
<gene>
    <name evidence="7" type="primary">ERG11_1</name>
    <name evidence="7" type="ORF">CU098_000903</name>
</gene>
<dbReference type="InterPro" id="IPR001128">
    <property type="entry name" value="Cyt_P450"/>
</dbReference>
<keyword evidence="4 5" id="KW-0408">Iron</keyword>
<keyword evidence="6" id="KW-0503">Monooxygenase</keyword>
<comment type="caution">
    <text evidence="7">The sequence shown here is derived from an EMBL/GenBank/DDBJ whole genome shotgun (WGS) entry which is preliminary data.</text>
</comment>
<evidence type="ECO:0000256" key="4">
    <source>
        <dbReference type="ARBA" id="ARBA00023004"/>
    </source>
</evidence>
<dbReference type="PANTHER" id="PTHR24304:SF2">
    <property type="entry name" value="24-HYDROXYCHOLESTEROL 7-ALPHA-HYDROXYLASE"/>
    <property type="match status" value="1"/>
</dbReference>
<dbReference type="Proteomes" id="UP000253551">
    <property type="component" value="Unassembled WGS sequence"/>
</dbReference>
<keyword evidence="6" id="KW-0560">Oxidoreductase</keyword>
<dbReference type="SUPFAM" id="SSF48264">
    <property type="entry name" value="Cytochrome P450"/>
    <property type="match status" value="1"/>
</dbReference>
<evidence type="ECO:0000256" key="5">
    <source>
        <dbReference type="PIRSR" id="PIRSR602401-1"/>
    </source>
</evidence>
<keyword evidence="7" id="KW-0489">Methyltransferase</keyword>
<dbReference type="PANTHER" id="PTHR24304">
    <property type="entry name" value="CYTOCHROME P450 FAMILY 7"/>
    <property type="match status" value="1"/>
</dbReference>
<dbReference type="GO" id="GO:0008168">
    <property type="term" value="F:methyltransferase activity"/>
    <property type="evidence" value="ECO:0007669"/>
    <property type="project" value="UniProtKB-KW"/>
</dbReference>
<dbReference type="InterPro" id="IPR036396">
    <property type="entry name" value="Cyt_P450_sf"/>
</dbReference>
<dbReference type="GO" id="GO:0004497">
    <property type="term" value="F:monooxygenase activity"/>
    <property type="evidence" value="ECO:0007669"/>
    <property type="project" value="UniProtKB-KW"/>
</dbReference>
<dbReference type="GO" id="GO:0020037">
    <property type="term" value="F:heme binding"/>
    <property type="evidence" value="ECO:0007669"/>
    <property type="project" value="InterPro"/>
</dbReference>
<dbReference type="InterPro" id="IPR050529">
    <property type="entry name" value="CYP450_sterol_14alpha_dmase"/>
</dbReference>
<dbReference type="GO" id="GO:0016705">
    <property type="term" value="F:oxidoreductase activity, acting on paired donors, with incorporation or reduction of molecular oxygen"/>
    <property type="evidence" value="ECO:0007669"/>
    <property type="project" value="InterPro"/>
</dbReference>
<organism evidence="7 8">
    <name type="scientific">Rhizopus stolonifer</name>
    <name type="common">Rhizopus nigricans</name>
    <dbReference type="NCBI Taxonomy" id="4846"/>
    <lineage>
        <taxon>Eukaryota</taxon>
        <taxon>Fungi</taxon>
        <taxon>Fungi incertae sedis</taxon>
        <taxon>Mucoromycota</taxon>
        <taxon>Mucoromycotina</taxon>
        <taxon>Mucoromycetes</taxon>
        <taxon>Mucorales</taxon>
        <taxon>Mucorineae</taxon>
        <taxon>Rhizopodaceae</taxon>
        <taxon>Rhizopus</taxon>
    </lineage>
</organism>
<evidence type="ECO:0000256" key="2">
    <source>
        <dbReference type="ARBA" id="ARBA00022617"/>
    </source>
</evidence>
<evidence type="ECO:0000256" key="3">
    <source>
        <dbReference type="ARBA" id="ARBA00022723"/>
    </source>
</evidence>
<comment type="similarity">
    <text evidence="1 6">Belongs to the cytochrome P450 family.</text>
</comment>
<evidence type="ECO:0000256" key="1">
    <source>
        <dbReference type="ARBA" id="ARBA00010617"/>
    </source>
</evidence>
<evidence type="ECO:0000256" key="6">
    <source>
        <dbReference type="RuleBase" id="RU000461"/>
    </source>
</evidence>
<dbReference type="GO" id="GO:0005506">
    <property type="term" value="F:iron ion binding"/>
    <property type="evidence" value="ECO:0007669"/>
    <property type="project" value="InterPro"/>
</dbReference>
<feature type="binding site" description="axial binding residue" evidence="5">
    <location>
        <position position="13"/>
    </location>
    <ligand>
        <name>heme</name>
        <dbReference type="ChEBI" id="CHEBI:30413"/>
    </ligand>
    <ligandPart>
        <name>Fe</name>
        <dbReference type="ChEBI" id="CHEBI:18248"/>
    </ligandPart>
</feature>
<dbReference type="Pfam" id="PF00067">
    <property type="entry name" value="p450"/>
    <property type="match status" value="1"/>
</dbReference>
<comment type="cofactor">
    <cofactor evidence="5">
        <name>heme</name>
        <dbReference type="ChEBI" id="CHEBI:30413"/>
    </cofactor>
</comment>